<dbReference type="RefSeq" id="WP_168884896.1">
    <property type="nucleotide sequence ID" value="NZ_JABAIL010000010.1"/>
</dbReference>
<keyword evidence="1" id="KW-0732">Signal</keyword>
<evidence type="ECO:0000256" key="1">
    <source>
        <dbReference type="SAM" id="SignalP"/>
    </source>
</evidence>
<dbReference type="AlphaFoldDB" id="A0A7X8SPV0"/>
<dbReference type="SUPFAM" id="SSF56935">
    <property type="entry name" value="Porins"/>
    <property type="match status" value="1"/>
</dbReference>
<gene>
    <name evidence="2" type="ORF">HGP29_23475</name>
</gene>
<proteinExistence type="predicted"/>
<feature type="signal peptide" evidence="1">
    <location>
        <begin position="1"/>
        <end position="23"/>
    </location>
</feature>
<comment type="caution">
    <text evidence="2">The sequence shown here is derived from an EMBL/GenBank/DDBJ whole genome shotgun (WGS) entry which is preliminary data.</text>
</comment>
<reference evidence="2 3" key="1">
    <citation type="submission" date="2020-04" db="EMBL/GenBank/DDBJ databases">
        <title>Flammeovirga sp. SR4, a novel species isolated from seawater.</title>
        <authorList>
            <person name="Wang X."/>
        </authorList>
    </citation>
    <scope>NUCLEOTIDE SEQUENCE [LARGE SCALE GENOMIC DNA]</scope>
    <source>
        <strain evidence="2 3">SR4</strain>
    </source>
</reference>
<evidence type="ECO:0000313" key="2">
    <source>
        <dbReference type="EMBL" id="NLR94184.1"/>
    </source>
</evidence>
<accession>A0A7X8SPV0</accession>
<dbReference type="Proteomes" id="UP000585050">
    <property type="component" value="Unassembled WGS sequence"/>
</dbReference>
<name>A0A7X8SPV0_9BACT</name>
<dbReference type="EMBL" id="JABAIL010000010">
    <property type="protein sequence ID" value="NLR94184.1"/>
    <property type="molecule type" value="Genomic_DNA"/>
</dbReference>
<keyword evidence="3" id="KW-1185">Reference proteome</keyword>
<organism evidence="2 3">
    <name type="scientific">Flammeovirga agarivorans</name>
    <dbReference type="NCBI Taxonomy" id="2726742"/>
    <lineage>
        <taxon>Bacteria</taxon>
        <taxon>Pseudomonadati</taxon>
        <taxon>Bacteroidota</taxon>
        <taxon>Cytophagia</taxon>
        <taxon>Cytophagales</taxon>
        <taxon>Flammeovirgaceae</taxon>
        <taxon>Flammeovirga</taxon>
    </lineage>
</organism>
<protein>
    <submittedName>
        <fullName evidence="2">Porin</fullName>
    </submittedName>
</protein>
<evidence type="ECO:0000313" key="3">
    <source>
        <dbReference type="Proteomes" id="UP000585050"/>
    </source>
</evidence>
<feature type="chain" id="PRO_5031162599" evidence="1">
    <location>
        <begin position="24"/>
        <end position="443"/>
    </location>
</feature>
<sequence length="443" mass="50579">MKLFYSVLLGCFFIVANNNLLFAQEDFQQEEEEHETKFKQQPGLAKAASKVFFSEKPWSVSGFGEVSFVNRNDVPIGMEDDIELSYNNLYRFSTFFGYRFTDKIIWNSEILVEYLTDPNGNSHFEFIVEAFMDFSIHKSFNLRTGIYPLSIGYINNNDEPVMFASVNRSDVERMIVPSTWMGMGVSFYGLISPSFNYTFGVSQGLDGSSFLSGTWIRQGREPRFDGNSFTTYSINPQINYVGLKDWTLSASAFIGQTGNNQEITDYNGNKRIANSVAQLYTAYVKHTKKNWEFMALASTGYMSGTEDLYYLTAQENGGVGQVIANQNIGYLVEGSFDLLSLFNNRSFLRKKNALIDPHDVKIPLFVRYEYINTHKNYNEKLLMADTNANMVHFNSDIITVGVNFKPREEIAFKIDYQFRNNRATGPYAAKEDNLLELGIGFIF</sequence>